<keyword evidence="7" id="KW-0547">Nucleotide-binding</keyword>
<dbReference type="Pfam" id="PF06580">
    <property type="entry name" value="His_kinase"/>
    <property type="match status" value="1"/>
</dbReference>
<organism evidence="16 17">
    <name type="scientific">Paenibacillus cremeus</name>
    <dbReference type="NCBI Taxonomy" id="2163881"/>
    <lineage>
        <taxon>Bacteria</taxon>
        <taxon>Bacillati</taxon>
        <taxon>Bacillota</taxon>
        <taxon>Bacilli</taxon>
        <taxon>Bacillales</taxon>
        <taxon>Paenibacillaceae</taxon>
        <taxon>Paenibacillus</taxon>
    </lineage>
</organism>
<evidence type="ECO:0000259" key="15">
    <source>
        <dbReference type="PROSITE" id="PS50885"/>
    </source>
</evidence>
<keyword evidence="11 13" id="KW-0472">Membrane</keyword>
<keyword evidence="10" id="KW-0902">Two-component regulatory system</keyword>
<dbReference type="InterPro" id="IPR003594">
    <property type="entry name" value="HATPase_dom"/>
</dbReference>
<name>A0A559KDA7_9BACL</name>
<evidence type="ECO:0000313" key="17">
    <source>
        <dbReference type="Proteomes" id="UP000317036"/>
    </source>
</evidence>
<gene>
    <name evidence="16" type="ORF">FPZ49_10250</name>
</gene>
<evidence type="ECO:0000256" key="3">
    <source>
        <dbReference type="ARBA" id="ARBA00012438"/>
    </source>
</evidence>
<evidence type="ECO:0000256" key="8">
    <source>
        <dbReference type="ARBA" id="ARBA00022777"/>
    </source>
</evidence>
<evidence type="ECO:0000256" key="4">
    <source>
        <dbReference type="ARBA" id="ARBA00022475"/>
    </source>
</evidence>
<keyword evidence="13" id="KW-1133">Transmembrane helix</keyword>
<dbReference type="PANTHER" id="PTHR34220:SF7">
    <property type="entry name" value="SENSOR HISTIDINE KINASE YPDA"/>
    <property type="match status" value="1"/>
</dbReference>
<evidence type="ECO:0000256" key="2">
    <source>
        <dbReference type="ARBA" id="ARBA00004651"/>
    </source>
</evidence>
<evidence type="ECO:0000256" key="12">
    <source>
        <dbReference type="SAM" id="Coils"/>
    </source>
</evidence>
<keyword evidence="5" id="KW-0597">Phosphoprotein</keyword>
<dbReference type="InterPro" id="IPR003660">
    <property type="entry name" value="HAMP_dom"/>
</dbReference>
<feature type="transmembrane region" description="Helical" evidence="13">
    <location>
        <begin position="275"/>
        <end position="297"/>
    </location>
</feature>
<keyword evidence="8 16" id="KW-0418">Kinase</keyword>
<dbReference type="SMART" id="SM00387">
    <property type="entry name" value="HATPase_c"/>
    <property type="match status" value="1"/>
</dbReference>
<keyword evidence="12" id="KW-0175">Coiled coil</keyword>
<dbReference type="Gene3D" id="3.30.565.10">
    <property type="entry name" value="Histidine kinase-like ATPase, C-terminal domain"/>
    <property type="match status" value="1"/>
</dbReference>
<evidence type="ECO:0000313" key="16">
    <source>
        <dbReference type="EMBL" id="TVY10095.1"/>
    </source>
</evidence>
<evidence type="ECO:0000256" key="1">
    <source>
        <dbReference type="ARBA" id="ARBA00000085"/>
    </source>
</evidence>
<feature type="domain" description="Histidine kinase" evidence="14">
    <location>
        <begin position="461"/>
        <end position="571"/>
    </location>
</feature>
<evidence type="ECO:0000256" key="5">
    <source>
        <dbReference type="ARBA" id="ARBA00022553"/>
    </source>
</evidence>
<dbReference type="PROSITE" id="PS50109">
    <property type="entry name" value="HIS_KIN"/>
    <property type="match status" value="1"/>
</dbReference>
<comment type="catalytic activity">
    <reaction evidence="1">
        <text>ATP + protein L-histidine = ADP + protein N-phospho-L-histidine.</text>
        <dbReference type="EC" id="2.7.13.3"/>
    </reaction>
</comment>
<dbReference type="PRINTS" id="PR00344">
    <property type="entry name" value="BCTRLSENSOR"/>
</dbReference>
<keyword evidence="13" id="KW-0812">Transmembrane</keyword>
<proteinExistence type="predicted"/>
<accession>A0A559KDA7</accession>
<dbReference type="GO" id="GO:0005886">
    <property type="term" value="C:plasma membrane"/>
    <property type="evidence" value="ECO:0007669"/>
    <property type="project" value="UniProtKB-SubCell"/>
</dbReference>
<dbReference type="PANTHER" id="PTHR34220">
    <property type="entry name" value="SENSOR HISTIDINE KINASE YPDA"/>
    <property type="match status" value="1"/>
</dbReference>
<comment type="caution">
    <text evidence="16">The sequence shown here is derived from an EMBL/GenBank/DDBJ whole genome shotgun (WGS) entry which is preliminary data.</text>
</comment>
<reference evidence="16 17" key="1">
    <citation type="submission" date="2019-07" db="EMBL/GenBank/DDBJ databases">
        <authorList>
            <person name="Kim J."/>
        </authorList>
    </citation>
    <scope>NUCLEOTIDE SEQUENCE [LARGE SCALE GENOMIC DNA]</scope>
    <source>
        <strain evidence="16 17">JC52</strain>
    </source>
</reference>
<evidence type="ECO:0000259" key="14">
    <source>
        <dbReference type="PROSITE" id="PS50109"/>
    </source>
</evidence>
<dbReference type="InterPro" id="IPR004358">
    <property type="entry name" value="Sig_transdc_His_kin-like_C"/>
</dbReference>
<dbReference type="Proteomes" id="UP000317036">
    <property type="component" value="Unassembled WGS sequence"/>
</dbReference>
<dbReference type="InterPro" id="IPR005467">
    <property type="entry name" value="His_kinase_dom"/>
</dbReference>
<keyword evidence="9" id="KW-0067">ATP-binding</keyword>
<keyword evidence="4" id="KW-1003">Cell membrane</keyword>
<comment type="subcellular location">
    <subcellularLocation>
        <location evidence="2">Cell membrane</location>
        <topology evidence="2">Multi-pass membrane protein</topology>
    </subcellularLocation>
</comment>
<evidence type="ECO:0000256" key="10">
    <source>
        <dbReference type="ARBA" id="ARBA00023012"/>
    </source>
</evidence>
<evidence type="ECO:0000256" key="11">
    <source>
        <dbReference type="ARBA" id="ARBA00023136"/>
    </source>
</evidence>
<dbReference type="EC" id="2.7.13.3" evidence="3"/>
<dbReference type="Gene3D" id="6.10.340.10">
    <property type="match status" value="1"/>
</dbReference>
<dbReference type="OrthoDB" id="9776552at2"/>
<dbReference type="GO" id="GO:0000155">
    <property type="term" value="F:phosphorelay sensor kinase activity"/>
    <property type="evidence" value="ECO:0007669"/>
    <property type="project" value="InterPro"/>
</dbReference>
<feature type="domain" description="HAMP" evidence="15">
    <location>
        <begin position="299"/>
        <end position="351"/>
    </location>
</feature>
<dbReference type="PROSITE" id="PS50885">
    <property type="entry name" value="HAMP"/>
    <property type="match status" value="1"/>
</dbReference>
<evidence type="ECO:0000256" key="7">
    <source>
        <dbReference type="ARBA" id="ARBA00022741"/>
    </source>
</evidence>
<keyword evidence="17" id="KW-1185">Reference proteome</keyword>
<evidence type="ECO:0000256" key="13">
    <source>
        <dbReference type="SAM" id="Phobius"/>
    </source>
</evidence>
<dbReference type="Pfam" id="PF02518">
    <property type="entry name" value="HATPase_c"/>
    <property type="match status" value="1"/>
</dbReference>
<sequence>MLRLLIYLGIICLLIFSGTAALLYWQSVSAAREQEEKQARLWHEQASQRIEQSMGELDRMVKTLSGDWAVRRFAETGLSRESAEEAALRDYLDALIKQQAQQWSYINELCLTQDSTGLSLCNQPAAGGKSLASRRLPALSRNERLLLPVTTDSMEENAREHELIYAAPLFERGTSIVKGTLTLSLNASKLLKDAVSDRVFRRFAVIDEQGQLIYGLEPSATKAEVWAAAGERKGEFQQWDSGRYISQKRLGIPYVSWYSRAELIPAHSFADRNRVVLLLLLFTLVLALLFTASAFLYKRLYMTPVAQLRGLMKRAELGDLKAYWVSKHGNGLQELGESYNQMLNRLEELIKQVKREEALKKEAEMEALQYQLNPHFLYNTLNTIKWVAKLHKTPQISEAVTALVRLLQASLGKKGDFITVREEIGLLQDYMEIQRFRYGDKIQLICEMEPASKECLLPCMLLQPLVENAIVHGIEPGKREGRIAVRIHVDVSRGLLLCEVEDNGVGMTESAQGTMELEPPAGPRVRERMTGIGLKHIREKIRLYYGSGYNMHIVSKPGEGTTIRLTLPMHQSGG</sequence>
<dbReference type="GO" id="GO:0005524">
    <property type="term" value="F:ATP binding"/>
    <property type="evidence" value="ECO:0007669"/>
    <property type="project" value="UniProtKB-KW"/>
</dbReference>
<dbReference type="SUPFAM" id="SSF55874">
    <property type="entry name" value="ATPase domain of HSP90 chaperone/DNA topoisomerase II/histidine kinase"/>
    <property type="match status" value="1"/>
</dbReference>
<dbReference type="InterPro" id="IPR050640">
    <property type="entry name" value="Bact_2-comp_sensor_kinase"/>
</dbReference>
<dbReference type="EMBL" id="VNJI01000010">
    <property type="protein sequence ID" value="TVY10095.1"/>
    <property type="molecule type" value="Genomic_DNA"/>
</dbReference>
<dbReference type="RefSeq" id="WP_144846158.1">
    <property type="nucleotide sequence ID" value="NZ_VNJI01000010.1"/>
</dbReference>
<keyword evidence="6" id="KW-0808">Transferase</keyword>
<dbReference type="InterPro" id="IPR010559">
    <property type="entry name" value="Sig_transdc_His_kin_internal"/>
</dbReference>
<feature type="coiled-coil region" evidence="12">
    <location>
        <begin position="332"/>
        <end position="373"/>
    </location>
</feature>
<evidence type="ECO:0000256" key="6">
    <source>
        <dbReference type="ARBA" id="ARBA00022679"/>
    </source>
</evidence>
<dbReference type="InterPro" id="IPR036890">
    <property type="entry name" value="HATPase_C_sf"/>
</dbReference>
<protein>
    <recommendedName>
        <fullName evidence="3">histidine kinase</fullName>
        <ecNumber evidence="3">2.7.13.3</ecNumber>
    </recommendedName>
</protein>
<evidence type="ECO:0000256" key="9">
    <source>
        <dbReference type="ARBA" id="ARBA00022840"/>
    </source>
</evidence>
<dbReference type="AlphaFoldDB" id="A0A559KDA7"/>